<dbReference type="SUPFAM" id="SSF82199">
    <property type="entry name" value="SET domain"/>
    <property type="match status" value="1"/>
</dbReference>
<keyword evidence="4" id="KW-1185">Reference proteome</keyword>
<evidence type="ECO:0000313" key="3">
    <source>
        <dbReference type="EMBL" id="MBK1645694.1"/>
    </source>
</evidence>
<evidence type="ECO:0000256" key="1">
    <source>
        <dbReference type="SAM" id="MobiDB-lite"/>
    </source>
</evidence>
<sequence>MPSRRRSSVDGERGGRPGASFAAGGSARKQSTDQPSPRLYRAASIIHGQGCFAKVSFEPGELIGVYEGPEVCADGPHVLWIYDADAGVLRGRDGRNLLRWLNHSEEPNAEFDGFTLYALRRIGADEEITIDYSGV</sequence>
<reference evidence="3 4" key="1">
    <citation type="journal article" date="2020" name="Microorganisms">
        <title>Osmotic Adaptation and Compatible Solute Biosynthesis of Phototrophic Bacteria as Revealed from Genome Analyses.</title>
        <authorList>
            <person name="Imhoff J.F."/>
            <person name="Rahn T."/>
            <person name="Kunzel S."/>
            <person name="Keller A."/>
            <person name="Neulinger S.C."/>
        </authorList>
    </citation>
    <scope>NUCLEOTIDE SEQUENCE [LARGE SCALE GENOMIC DNA]</scope>
    <source>
        <strain evidence="3 4">DSM 21303</strain>
    </source>
</reference>
<gene>
    <name evidence="3" type="ORF">CKO25_13755</name>
</gene>
<dbReference type="PROSITE" id="PS50280">
    <property type="entry name" value="SET"/>
    <property type="match status" value="1"/>
</dbReference>
<evidence type="ECO:0000313" key="4">
    <source>
        <dbReference type="Proteomes" id="UP001138802"/>
    </source>
</evidence>
<protein>
    <submittedName>
        <fullName evidence="3">SET domain-containing protein-lysine N-methyltransferase</fullName>
    </submittedName>
</protein>
<feature type="domain" description="SET" evidence="2">
    <location>
        <begin position="37"/>
        <end position="133"/>
    </location>
</feature>
<dbReference type="AlphaFoldDB" id="A0A9X1B984"/>
<organism evidence="3 4">
    <name type="scientific">Thiocapsa imhoffii</name>
    <dbReference type="NCBI Taxonomy" id="382777"/>
    <lineage>
        <taxon>Bacteria</taxon>
        <taxon>Pseudomonadati</taxon>
        <taxon>Pseudomonadota</taxon>
        <taxon>Gammaproteobacteria</taxon>
        <taxon>Chromatiales</taxon>
        <taxon>Chromatiaceae</taxon>
        <taxon>Thiocapsa</taxon>
    </lineage>
</organism>
<dbReference type="Gene3D" id="2.170.270.10">
    <property type="entry name" value="SET domain"/>
    <property type="match status" value="1"/>
</dbReference>
<dbReference type="InterPro" id="IPR001214">
    <property type="entry name" value="SET_dom"/>
</dbReference>
<name>A0A9X1B984_9GAMM</name>
<evidence type="ECO:0000259" key="2">
    <source>
        <dbReference type="PROSITE" id="PS50280"/>
    </source>
</evidence>
<accession>A0A9X1B984</accession>
<dbReference type="Proteomes" id="UP001138802">
    <property type="component" value="Unassembled WGS sequence"/>
</dbReference>
<dbReference type="Pfam" id="PF00856">
    <property type="entry name" value="SET"/>
    <property type="match status" value="1"/>
</dbReference>
<feature type="region of interest" description="Disordered" evidence="1">
    <location>
        <begin position="1"/>
        <end position="36"/>
    </location>
</feature>
<proteinExistence type="predicted"/>
<dbReference type="InterPro" id="IPR046341">
    <property type="entry name" value="SET_dom_sf"/>
</dbReference>
<dbReference type="RefSeq" id="WP_200388498.1">
    <property type="nucleotide sequence ID" value="NZ_NRSD01000014.1"/>
</dbReference>
<dbReference type="SMART" id="SM00317">
    <property type="entry name" value="SET"/>
    <property type="match status" value="1"/>
</dbReference>
<dbReference type="EMBL" id="NRSD01000014">
    <property type="protein sequence ID" value="MBK1645694.1"/>
    <property type="molecule type" value="Genomic_DNA"/>
</dbReference>
<comment type="caution">
    <text evidence="3">The sequence shown here is derived from an EMBL/GenBank/DDBJ whole genome shotgun (WGS) entry which is preliminary data.</text>
</comment>